<dbReference type="NCBIfam" id="TIGR01484">
    <property type="entry name" value="HAD-SF-IIB"/>
    <property type="match status" value="1"/>
</dbReference>
<proteinExistence type="predicted"/>
<dbReference type="InterPro" id="IPR036412">
    <property type="entry name" value="HAD-like_sf"/>
</dbReference>
<dbReference type="SFLD" id="SFLDS00003">
    <property type="entry name" value="Haloacid_Dehalogenase"/>
    <property type="match status" value="1"/>
</dbReference>
<dbReference type="NCBIfam" id="NF007806">
    <property type="entry name" value="PRK10513.1"/>
    <property type="match status" value="1"/>
</dbReference>
<reference evidence="1" key="1">
    <citation type="submission" date="2023-07" db="EMBL/GenBank/DDBJ databases">
        <title>Functional and genomic diversity of the sorghum phyllosphere microbiome.</title>
        <authorList>
            <person name="Shade A."/>
        </authorList>
    </citation>
    <scope>NUCLEOTIDE SEQUENCE</scope>
    <source>
        <strain evidence="1">SORGH_AS_0457</strain>
    </source>
</reference>
<dbReference type="GO" id="GO:0016791">
    <property type="term" value="F:phosphatase activity"/>
    <property type="evidence" value="ECO:0007669"/>
    <property type="project" value="TreeGrafter"/>
</dbReference>
<dbReference type="SFLD" id="SFLDG01140">
    <property type="entry name" value="C2.B:_Phosphomannomutase_and_P"/>
    <property type="match status" value="1"/>
</dbReference>
<sequence>MEMGRRQPAIELVAIDMDGTLLDPAHKLTPRVKQAIARARAQGVRIVLTSGRPVSGLAPFLEELDINGADDYCIACNGGLVTRVATGEVVVEYPLSFDDFLFCEQVARELGVHFQALDGERLYTPNRDISIYTVADSHLSRVPLSYRSVEEMDPTMSFIKLMMVDEPQILDAVIPRLPSALTERFAVLKSAAFFLEVFDHRAGKGPSLQKLAEHLGIDRTQVMAIGDQENDLTMLQYAGTSVAMGNAVDIVKATALHQTTTNSEDGVALAIERFVLRDQAPRAPLPCCAT</sequence>
<dbReference type="Proteomes" id="UP001226084">
    <property type="component" value="Unassembled WGS sequence"/>
</dbReference>
<dbReference type="InterPro" id="IPR000150">
    <property type="entry name" value="Cof"/>
</dbReference>
<dbReference type="Pfam" id="PF08282">
    <property type="entry name" value="Hydrolase_3"/>
    <property type="match status" value="1"/>
</dbReference>
<dbReference type="RefSeq" id="WP_307105719.1">
    <property type="nucleotide sequence ID" value="NZ_JAUTAS010000001.1"/>
</dbReference>
<dbReference type="GO" id="GO:0000287">
    <property type="term" value="F:magnesium ion binding"/>
    <property type="evidence" value="ECO:0007669"/>
    <property type="project" value="TreeGrafter"/>
</dbReference>
<dbReference type="InterPro" id="IPR023214">
    <property type="entry name" value="HAD_sf"/>
</dbReference>
<dbReference type="SFLD" id="SFLDG01144">
    <property type="entry name" value="C2.B.4:_PGP_Like"/>
    <property type="match status" value="1"/>
</dbReference>
<protein>
    <submittedName>
        <fullName evidence="1">Cof subfamily protein (Haloacid dehalogenase superfamily)</fullName>
    </submittedName>
</protein>
<dbReference type="GO" id="GO:0005829">
    <property type="term" value="C:cytosol"/>
    <property type="evidence" value="ECO:0007669"/>
    <property type="project" value="TreeGrafter"/>
</dbReference>
<dbReference type="AlphaFoldDB" id="A0AAP5E7V7"/>
<organism evidence="1 2">
    <name type="scientific">Stenotrophomonas rhizophila</name>
    <dbReference type="NCBI Taxonomy" id="216778"/>
    <lineage>
        <taxon>Bacteria</taxon>
        <taxon>Pseudomonadati</taxon>
        <taxon>Pseudomonadota</taxon>
        <taxon>Gammaproteobacteria</taxon>
        <taxon>Lysobacterales</taxon>
        <taxon>Lysobacteraceae</taxon>
        <taxon>Stenotrophomonas</taxon>
    </lineage>
</organism>
<dbReference type="PANTHER" id="PTHR10000:SF8">
    <property type="entry name" value="HAD SUPERFAMILY HYDROLASE-LIKE, TYPE 3"/>
    <property type="match status" value="1"/>
</dbReference>
<dbReference type="Gene3D" id="3.30.1240.10">
    <property type="match status" value="1"/>
</dbReference>
<dbReference type="Gene3D" id="3.40.50.1000">
    <property type="entry name" value="HAD superfamily/HAD-like"/>
    <property type="match status" value="1"/>
</dbReference>
<dbReference type="CDD" id="cd07516">
    <property type="entry name" value="HAD_Pase"/>
    <property type="match status" value="1"/>
</dbReference>
<evidence type="ECO:0000313" key="2">
    <source>
        <dbReference type="Proteomes" id="UP001226084"/>
    </source>
</evidence>
<dbReference type="PROSITE" id="PS01229">
    <property type="entry name" value="COF_2"/>
    <property type="match status" value="1"/>
</dbReference>
<dbReference type="NCBIfam" id="TIGR00099">
    <property type="entry name" value="Cof-subfamily"/>
    <property type="match status" value="1"/>
</dbReference>
<dbReference type="PANTHER" id="PTHR10000">
    <property type="entry name" value="PHOSPHOSERINE PHOSPHATASE"/>
    <property type="match status" value="1"/>
</dbReference>
<accession>A0AAP5E7V7</accession>
<evidence type="ECO:0000313" key="1">
    <source>
        <dbReference type="EMBL" id="MDQ1107029.1"/>
    </source>
</evidence>
<dbReference type="InterPro" id="IPR006379">
    <property type="entry name" value="HAD-SF_hydro_IIB"/>
</dbReference>
<comment type="caution">
    <text evidence="1">The sequence shown here is derived from an EMBL/GenBank/DDBJ whole genome shotgun (WGS) entry which is preliminary data.</text>
</comment>
<gene>
    <name evidence="1" type="ORF">QE424_000188</name>
</gene>
<dbReference type="EMBL" id="JAUTAS010000001">
    <property type="protein sequence ID" value="MDQ1107029.1"/>
    <property type="molecule type" value="Genomic_DNA"/>
</dbReference>
<name>A0AAP5E7V7_9GAMM</name>
<dbReference type="SUPFAM" id="SSF56784">
    <property type="entry name" value="HAD-like"/>
    <property type="match status" value="1"/>
</dbReference>